<keyword evidence="3" id="KW-1185">Reference proteome</keyword>
<protein>
    <submittedName>
        <fullName evidence="2">ATP-dependent zinc metalloprotease FtsH</fullName>
    </submittedName>
</protein>
<keyword evidence="1" id="KW-1133">Transmembrane helix</keyword>
<name>A0AAD9EVL3_DISEL</name>
<evidence type="ECO:0000313" key="3">
    <source>
        <dbReference type="Proteomes" id="UP001228049"/>
    </source>
</evidence>
<feature type="transmembrane region" description="Helical" evidence="1">
    <location>
        <begin position="6"/>
        <end position="27"/>
    </location>
</feature>
<sequence>MPVRPPYVFPALVVVGHVVTLILAWQWRVQKKQGKKTHRREAHFKRNNCAFRRADQSFFSVQIASCRLLSSVDPAPLCCVFVAHTPSPLFLTPPSFWDWVSCGMDVLRLTL</sequence>
<dbReference type="EMBL" id="JASDAP010000025">
    <property type="protein sequence ID" value="KAK1879979.1"/>
    <property type="molecule type" value="Genomic_DNA"/>
</dbReference>
<comment type="caution">
    <text evidence="2">The sequence shown here is derived from an EMBL/GenBank/DDBJ whole genome shotgun (WGS) entry which is preliminary data.</text>
</comment>
<keyword evidence="1" id="KW-0472">Membrane</keyword>
<proteinExistence type="predicted"/>
<organism evidence="2 3">
    <name type="scientific">Dissostichus eleginoides</name>
    <name type="common">Patagonian toothfish</name>
    <name type="synonym">Dissostichus amissus</name>
    <dbReference type="NCBI Taxonomy" id="100907"/>
    <lineage>
        <taxon>Eukaryota</taxon>
        <taxon>Metazoa</taxon>
        <taxon>Chordata</taxon>
        <taxon>Craniata</taxon>
        <taxon>Vertebrata</taxon>
        <taxon>Euteleostomi</taxon>
        <taxon>Actinopterygii</taxon>
        <taxon>Neopterygii</taxon>
        <taxon>Teleostei</taxon>
        <taxon>Neoteleostei</taxon>
        <taxon>Acanthomorphata</taxon>
        <taxon>Eupercaria</taxon>
        <taxon>Perciformes</taxon>
        <taxon>Notothenioidei</taxon>
        <taxon>Nototheniidae</taxon>
        <taxon>Dissostichus</taxon>
    </lineage>
</organism>
<reference evidence="2" key="1">
    <citation type="submission" date="2023-04" db="EMBL/GenBank/DDBJ databases">
        <title>Chromosome-level genome of Chaenocephalus aceratus.</title>
        <authorList>
            <person name="Park H."/>
        </authorList>
    </citation>
    <scope>NUCLEOTIDE SEQUENCE</scope>
    <source>
        <strain evidence="2">DE</strain>
        <tissue evidence="2">Muscle</tissue>
    </source>
</reference>
<evidence type="ECO:0000256" key="1">
    <source>
        <dbReference type="SAM" id="Phobius"/>
    </source>
</evidence>
<accession>A0AAD9EVL3</accession>
<evidence type="ECO:0000313" key="2">
    <source>
        <dbReference type="EMBL" id="KAK1879979.1"/>
    </source>
</evidence>
<keyword evidence="2" id="KW-0378">Hydrolase</keyword>
<gene>
    <name evidence="2" type="ORF">KUDE01_025509</name>
</gene>
<dbReference type="AlphaFoldDB" id="A0AAD9EVL3"/>
<keyword evidence="1" id="KW-0812">Transmembrane</keyword>
<keyword evidence="2" id="KW-0482">Metalloprotease</keyword>
<dbReference type="GO" id="GO:0008237">
    <property type="term" value="F:metallopeptidase activity"/>
    <property type="evidence" value="ECO:0007669"/>
    <property type="project" value="UniProtKB-KW"/>
</dbReference>
<keyword evidence="2" id="KW-0645">Protease</keyword>
<dbReference type="Proteomes" id="UP001228049">
    <property type="component" value="Unassembled WGS sequence"/>
</dbReference>